<feature type="region of interest" description="Disordered" evidence="1">
    <location>
        <begin position="989"/>
        <end position="1091"/>
    </location>
</feature>
<sequence length="1091" mass="125066">MKSAQLCVLVVLIVQKEGNCLDADNEFKPMPIPVNNWHYDYRESRLGTSHDTVDTNHKTPDSIIQPRYWEDALRHSVYLTLVRDKIDQLIAKDSIISPNNKLEHQVSKEEDDHNLWDKIKNAPFDRVKDDEHPTYGDVTTMAKGRLVEDGEGLRFIEDEISIKKCGEESCMKGVKAFWSVKRVRQRDDNTSSGKYHYELTFSVSQIPKKQHKKPYENHIRIFTVRENPPDVIVGKPHDYRHYIPMHTHTPRPERSVWFHKNLVPNQYNQGRRYQHSLDRIFSSLFSDDDTQAEPHKYKPSPYIPPVYAQNSKLSYGGTSVEQYQQKKPMTYSYKPQSYKYARPPLSAPPLSHFSPQQYMDHETRLGNSFISTDPRYVAPSNIIKTTRPAVLPTPSEPIVMTTTRNYSLDLNAKYNIAENTTKDLEPTIYHKVYNNKSKPTSVKISYFSDHIRPPVFNAPPGVFVTMDKKPFKPMPPMKLHSPKHVKTRPLDFRPSPQLDDMQYSNPDSIVESAFRPILVNLTSNSSNKSKEIDTPNKGLKSSTNNIRKPPKKHETIKSQKHTTSAPDIITVHNNPIEDSESIEWASIIGAFTRTTPMVSQTEKVEPIENIETTTEVYSPTPVMRKRITTTLVPDNITTTTLKPRKRTRPPPKFSKPEKSKKHKRITSTTKAPEKIQVKKPSDDLTPQASSAATKPNKSWKPKISTLSTTPLIITTESTTRTTTFTTTTKPTITTAINFNNTTYIEHTLGTTQPKNKNRFRQSTLVQKGTSVKHDKWSTSIKQDQNKTIVPPKSKYPRRKGSNFHGYVTPSSHNNVDTDHKTEDHTDHIYTSHKLELDSYTEINNRNTLETTSSPSYENTADQYNTNSESPAEFDQDVKSEEVSNTKDTGDQSEYIFDVTSTLASETNEINNPEEIIVTERTVIASSHSVSKNKTKCKKKKHNNLAVTGELKESYINRQEPTSTATTVTNTVTEVLDDLSENFTYDDVTENIKNTTPSKPILREEESKKHEEYLPIDEDFDDFFSNLDNKSNPDDKNEEQYDYEDNENDPQTDDFSPFDNEDEDESPKEADDDTYDDYPERSLSFLELMAME</sequence>
<feature type="compositionally biased region" description="Acidic residues" evidence="1">
    <location>
        <begin position="1039"/>
        <end position="1051"/>
    </location>
</feature>
<feature type="compositionally biased region" description="Basic and acidic residues" evidence="1">
    <location>
        <begin position="671"/>
        <end position="682"/>
    </location>
</feature>
<organism evidence="3 4">
    <name type="scientific">Galleria mellonella</name>
    <name type="common">Greater wax moth</name>
    <dbReference type="NCBI Taxonomy" id="7137"/>
    <lineage>
        <taxon>Eukaryota</taxon>
        <taxon>Metazoa</taxon>
        <taxon>Ecdysozoa</taxon>
        <taxon>Arthropoda</taxon>
        <taxon>Hexapoda</taxon>
        <taxon>Insecta</taxon>
        <taxon>Pterygota</taxon>
        <taxon>Neoptera</taxon>
        <taxon>Endopterygota</taxon>
        <taxon>Lepidoptera</taxon>
        <taxon>Glossata</taxon>
        <taxon>Ditrysia</taxon>
        <taxon>Pyraloidea</taxon>
        <taxon>Pyralidae</taxon>
        <taxon>Galleriinae</taxon>
        <taxon>Galleria</taxon>
    </lineage>
</organism>
<feature type="region of interest" description="Disordered" evidence="1">
    <location>
        <begin position="629"/>
        <end position="702"/>
    </location>
</feature>
<feature type="signal peptide" evidence="2">
    <location>
        <begin position="1"/>
        <end position="20"/>
    </location>
</feature>
<feature type="compositionally biased region" description="Polar residues" evidence="1">
    <location>
        <begin position="848"/>
        <end position="869"/>
    </location>
</feature>
<keyword evidence="3" id="KW-1185">Reference proteome</keyword>
<evidence type="ECO:0000313" key="3">
    <source>
        <dbReference type="Proteomes" id="UP001652740"/>
    </source>
</evidence>
<feature type="compositionally biased region" description="Basic and acidic residues" evidence="1">
    <location>
        <begin position="1000"/>
        <end position="1012"/>
    </location>
</feature>
<name>A0ABM3N4C0_GALME</name>
<feature type="chain" id="PRO_5047005223" evidence="2">
    <location>
        <begin position="21"/>
        <end position="1091"/>
    </location>
</feature>
<evidence type="ECO:0000256" key="1">
    <source>
        <dbReference type="SAM" id="MobiDB-lite"/>
    </source>
</evidence>
<dbReference type="RefSeq" id="XP_052758399.1">
    <property type="nucleotide sequence ID" value="XM_052902439.1"/>
</dbReference>
<feature type="compositionally biased region" description="Polar residues" evidence="1">
    <location>
        <begin position="684"/>
        <end position="696"/>
    </location>
</feature>
<feature type="compositionally biased region" description="Acidic residues" evidence="1">
    <location>
        <begin position="1058"/>
        <end position="1076"/>
    </location>
</feature>
<feature type="region of interest" description="Disordered" evidence="1">
    <location>
        <begin position="848"/>
        <end position="893"/>
    </location>
</feature>
<dbReference type="Proteomes" id="UP001652740">
    <property type="component" value="Unplaced"/>
</dbReference>
<feature type="compositionally biased region" description="Basic and acidic residues" evidence="1">
    <location>
        <begin position="875"/>
        <end position="889"/>
    </location>
</feature>
<proteinExistence type="predicted"/>
<feature type="region of interest" description="Disordered" evidence="1">
    <location>
        <begin position="525"/>
        <end position="562"/>
    </location>
</feature>
<gene>
    <name evidence="4" type="primary">LOC128202361</name>
</gene>
<evidence type="ECO:0000256" key="2">
    <source>
        <dbReference type="SAM" id="SignalP"/>
    </source>
</evidence>
<protein>
    <submittedName>
        <fullName evidence="4">Uncharacterized protein LOC128202361</fullName>
    </submittedName>
</protein>
<evidence type="ECO:0000313" key="4">
    <source>
        <dbReference type="RefSeq" id="XP_052758399.1"/>
    </source>
</evidence>
<keyword evidence="2" id="KW-0732">Signal</keyword>
<reference evidence="4" key="1">
    <citation type="submission" date="2025-08" db="UniProtKB">
        <authorList>
            <consortium name="RefSeq"/>
        </authorList>
    </citation>
    <scope>IDENTIFICATION</scope>
    <source>
        <tissue evidence="4">Whole larvae</tissue>
    </source>
</reference>
<dbReference type="GeneID" id="128202361"/>
<feature type="region of interest" description="Disordered" evidence="1">
    <location>
        <begin position="781"/>
        <end position="823"/>
    </location>
</feature>
<accession>A0ABM3N4C0</accession>